<gene>
    <name evidence="3" type="ORF">Daesc_000717</name>
</gene>
<feature type="region of interest" description="Disordered" evidence="2">
    <location>
        <begin position="1"/>
        <end position="116"/>
    </location>
</feature>
<comment type="caution">
    <text evidence="3">The sequence shown here is derived from an EMBL/GenBank/DDBJ whole genome shotgun (WGS) entry which is preliminary data.</text>
</comment>
<name>A0AAX6MZV2_9PEZI</name>
<feature type="coiled-coil region" evidence="1">
    <location>
        <begin position="315"/>
        <end position="378"/>
    </location>
</feature>
<feature type="region of interest" description="Disordered" evidence="2">
    <location>
        <begin position="128"/>
        <end position="151"/>
    </location>
</feature>
<reference evidence="3 4" key="1">
    <citation type="journal article" date="2024" name="Front Chem Biol">
        <title>Unveiling the potential of Daldinia eschscholtzii MFLUCC 19-0629 through bioactivity and bioinformatics studies for enhanced sustainable agriculture production.</title>
        <authorList>
            <person name="Brooks S."/>
            <person name="Weaver J.A."/>
            <person name="Klomchit A."/>
            <person name="Alharthi S.A."/>
            <person name="Onlamun T."/>
            <person name="Nurani R."/>
            <person name="Vong T.K."/>
            <person name="Alberti F."/>
            <person name="Greco C."/>
        </authorList>
    </citation>
    <scope>NUCLEOTIDE SEQUENCE [LARGE SCALE GENOMIC DNA]</scope>
    <source>
        <strain evidence="3">MFLUCC 19-0629</strain>
    </source>
</reference>
<sequence length="396" mass="44300">MSTHSPETKHNSFANSGFSPNGKSKSKIPSTIRTVPSFEAPSDISSESPSARNSGFSSSINSNVSGTSYSSQQAQSSSAVRLKPQSPGLGPPLPITRSEDPYISANDTTPGEEMAEDATISLQVPETGMLEDRPGGAPESSPQWDNAVGKAGLGKTGRVINKLVSDNEALKRDIQIERLKAEEAKQAAKLLEDKIERTIAEYESRLLESSVTKTLLSRKERQVEQLQSAVELEKKRTADAQEREQKWREEMEKSRQDTKVQVEQANMHAALMEGRYNAIASHWKDQGDEVKRAMTGLDTKIKTLVEERRTDDEKINVLRDLCDQQDGNIRDLQRQKDEIVQQFEAYKRQQEQSLQDIKKAAHEREQEQEKTLEEAKRVLGQLKWALNVKKNVKGAE</sequence>
<protein>
    <submittedName>
        <fullName evidence="3">Uncharacterized protein</fullName>
    </submittedName>
</protein>
<feature type="compositionally biased region" description="Low complexity" evidence="2">
    <location>
        <begin position="50"/>
        <end position="79"/>
    </location>
</feature>
<organism evidence="3 4">
    <name type="scientific">Daldinia eschscholtzii</name>
    <dbReference type="NCBI Taxonomy" id="292717"/>
    <lineage>
        <taxon>Eukaryota</taxon>
        <taxon>Fungi</taxon>
        <taxon>Dikarya</taxon>
        <taxon>Ascomycota</taxon>
        <taxon>Pezizomycotina</taxon>
        <taxon>Sordariomycetes</taxon>
        <taxon>Xylariomycetidae</taxon>
        <taxon>Xylariales</taxon>
        <taxon>Hypoxylaceae</taxon>
        <taxon>Daldinia</taxon>
    </lineage>
</organism>
<accession>A0AAX6MZV2</accession>
<feature type="compositionally biased region" description="Basic and acidic residues" evidence="2">
    <location>
        <begin position="1"/>
        <end position="10"/>
    </location>
</feature>
<evidence type="ECO:0000313" key="3">
    <source>
        <dbReference type="EMBL" id="KAK6957927.1"/>
    </source>
</evidence>
<dbReference type="EMBL" id="JBANMG010000001">
    <property type="protein sequence ID" value="KAK6957927.1"/>
    <property type="molecule type" value="Genomic_DNA"/>
</dbReference>
<feature type="compositionally biased region" description="Polar residues" evidence="2">
    <location>
        <begin position="11"/>
        <end position="34"/>
    </location>
</feature>
<evidence type="ECO:0000256" key="1">
    <source>
        <dbReference type="SAM" id="Coils"/>
    </source>
</evidence>
<keyword evidence="1" id="KW-0175">Coiled coil</keyword>
<keyword evidence="4" id="KW-1185">Reference proteome</keyword>
<evidence type="ECO:0000313" key="4">
    <source>
        <dbReference type="Proteomes" id="UP001369815"/>
    </source>
</evidence>
<evidence type="ECO:0000256" key="2">
    <source>
        <dbReference type="SAM" id="MobiDB-lite"/>
    </source>
</evidence>
<dbReference type="Proteomes" id="UP001369815">
    <property type="component" value="Unassembled WGS sequence"/>
</dbReference>
<proteinExistence type="predicted"/>
<feature type="region of interest" description="Disordered" evidence="2">
    <location>
        <begin position="234"/>
        <end position="259"/>
    </location>
</feature>
<dbReference type="AlphaFoldDB" id="A0AAX6MZV2"/>